<evidence type="ECO:0000313" key="1">
    <source>
        <dbReference type="EnsemblPlants" id="AET5Gv20707400.1"/>
    </source>
</evidence>
<dbReference type="InterPro" id="IPR053253">
    <property type="entry name" value="Sex_diff_modulator"/>
</dbReference>
<reference evidence="1" key="3">
    <citation type="journal article" date="2017" name="Nature">
        <title>Genome sequence of the progenitor of the wheat D genome Aegilops tauschii.</title>
        <authorList>
            <person name="Luo M.C."/>
            <person name="Gu Y.Q."/>
            <person name="Puiu D."/>
            <person name="Wang H."/>
            <person name="Twardziok S.O."/>
            <person name="Deal K.R."/>
            <person name="Huo N."/>
            <person name="Zhu T."/>
            <person name="Wang L."/>
            <person name="Wang Y."/>
            <person name="McGuire P.E."/>
            <person name="Liu S."/>
            <person name="Long H."/>
            <person name="Ramasamy R.K."/>
            <person name="Rodriguez J.C."/>
            <person name="Van S.L."/>
            <person name="Yuan L."/>
            <person name="Wang Z."/>
            <person name="Xia Z."/>
            <person name="Xiao L."/>
            <person name="Anderson O.D."/>
            <person name="Ouyang S."/>
            <person name="Liang Y."/>
            <person name="Zimin A.V."/>
            <person name="Pertea G."/>
            <person name="Qi P."/>
            <person name="Bennetzen J.L."/>
            <person name="Dai X."/>
            <person name="Dawson M.W."/>
            <person name="Muller H.G."/>
            <person name="Kugler K."/>
            <person name="Rivarola-Duarte L."/>
            <person name="Spannagl M."/>
            <person name="Mayer K.F.X."/>
            <person name="Lu F.H."/>
            <person name="Bevan M.W."/>
            <person name="Leroy P."/>
            <person name="Li P."/>
            <person name="You F.M."/>
            <person name="Sun Q."/>
            <person name="Liu Z."/>
            <person name="Lyons E."/>
            <person name="Wicker T."/>
            <person name="Salzberg S.L."/>
            <person name="Devos K.M."/>
            <person name="Dvorak J."/>
        </authorList>
    </citation>
    <scope>NUCLEOTIDE SEQUENCE [LARGE SCALE GENOMIC DNA]</scope>
    <source>
        <strain evidence="1">cv. AL8/78</strain>
    </source>
</reference>
<evidence type="ECO:0000313" key="2">
    <source>
        <dbReference type="Proteomes" id="UP000015105"/>
    </source>
</evidence>
<dbReference type="PANTHER" id="PTHR33087:SF31">
    <property type="entry name" value="OS06G0482850 PROTEIN"/>
    <property type="match status" value="1"/>
</dbReference>
<proteinExistence type="predicted"/>
<reference evidence="2" key="1">
    <citation type="journal article" date="2014" name="Science">
        <title>Ancient hybridizations among the ancestral genomes of bread wheat.</title>
        <authorList>
            <consortium name="International Wheat Genome Sequencing Consortium,"/>
            <person name="Marcussen T."/>
            <person name="Sandve S.R."/>
            <person name="Heier L."/>
            <person name="Spannagl M."/>
            <person name="Pfeifer M."/>
            <person name="Jakobsen K.S."/>
            <person name="Wulff B.B."/>
            <person name="Steuernagel B."/>
            <person name="Mayer K.F."/>
            <person name="Olsen O.A."/>
        </authorList>
    </citation>
    <scope>NUCLEOTIDE SEQUENCE [LARGE SCALE GENOMIC DNA]</scope>
    <source>
        <strain evidence="2">cv. AL8/78</strain>
    </source>
</reference>
<sequence>MEEAEEVLSRGMVATVTGTRPSVSPAEVETTLHAMFDLQPGDFTVHLHAPEDFLIIFSSRQTMDCMAGDHLINAENFTLLLRPWCKLAHATAGNLAYSVQLELRGIPAQAWHLSTTEHILGTGC</sequence>
<reference evidence="1" key="4">
    <citation type="submission" date="2019-03" db="UniProtKB">
        <authorList>
            <consortium name="EnsemblPlants"/>
        </authorList>
    </citation>
    <scope>IDENTIFICATION</scope>
</reference>
<dbReference type="EnsemblPlants" id="AET5Gv20707400.1">
    <property type="protein sequence ID" value="AET5Gv20707400.1"/>
    <property type="gene ID" value="AET5Gv20707400"/>
</dbReference>
<dbReference type="Proteomes" id="UP000015105">
    <property type="component" value="Chromosome 5D"/>
</dbReference>
<keyword evidence="2" id="KW-1185">Reference proteome</keyword>
<protein>
    <recommendedName>
        <fullName evidence="3">DUF4283 domain-containing protein</fullName>
    </recommendedName>
</protein>
<name>A0A453LCC8_AEGTS</name>
<organism evidence="1 2">
    <name type="scientific">Aegilops tauschii subsp. strangulata</name>
    <name type="common">Goatgrass</name>
    <dbReference type="NCBI Taxonomy" id="200361"/>
    <lineage>
        <taxon>Eukaryota</taxon>
        <taxon>Viridiplantae</taxon>
        <taxon>Streptophyta</taxon>
        <taxon>Embryophyta</taxon>
        <taxon>Tracheophyta</taxon>
        <taxon>Spermatophyta</taxon>
        <taxon>Magnoliopsida</taxon>
        <taxon>Liliopsida</taxon>
        <taxon>Poales</taxon>
        <taxon>Poaceae</taxon>
        <taxon>BOP clade</taxon>
        <taxon>Pooideae</taxon>
        <taxon>Triticodae</taxon>
        <taxon>Triticeae</taxon>
        <taxon>Triticinae</taxon>
        <taxon>Aegilops</taxon>
    </lineage>
</organism>
<dbReference type="PANTHER" id="PTHR33087">
    <property type="entry name" value="OS07G0539200 PROTEIN"/>
    <property type="match status" value="1"/>
</dbReference>
<dbReference type="AlphaFoldDB" id="A0A453LCC8"/>
<reference evidence="2" key="2">
    <citation type="journal article" date="2017" name="Nat. Plants">
        <title>The Aegilops tauschii genome reveals multiple impacts of transposons.</title>
        <authorList>
            <person name="Zhao G."/>
            <person name="Zou C."/>
            <person name="Li K."/>
            <person name="Wang K."/>
            <person name="Li T."/>
            <person name="Gao L."/>
            <person name="Zhang X."/>
            <person name="Wang H."/>
            <person name="Yang Z."/>
            <person name="Liu X."/>
            <person name="Jiang W."/>
            <person name="Mao L."/>
            <person name="Kong X."/>
            <person name="Jiao Y."/>
            <person name="Jia J."/>
        </authorList>
    </citation>
    <scope>NUCLEOTIDE SEQUENCE [LARGE SCALE GENOMIC DNA]</scope>
    <source>
        <strain evidence="2">cv. AL8/78</strain>
    </source>
</reference>
<reference evidence="1" key="5">
    <citation type="journal article" date="2021" name="G3 (Bethesda)">
        <title>Aegilops tauschii genome assembly Aet v5.0 features greater sequence contiguity and improved annotation.</title>
        <authorList>
            <person name="Wang L."/>
            <person name="Zhu T."/>
            <person name="Rodriguez J.C."/>
            <person name="Deal K.R."/>
            <person name="Dubcovsky J."/>
            <person name="McGuire P.E."/>
            <person name="Lux T."/>
            <person name="Spannagl M."/>
            <person name="Mayer K.F.X."/>
            <person name="Baldrich P."/>
            <person name="Meyers B.C."/>
            <person name="Huo N."/>
            <person name="Gu Y.Q."/>
            <person name="Zhou H."/>
            <person name="Devos K.M."/>
            <person name="Bennetzen J.L."/>
            <person name="Unver T."/>
            <person name="Budak H."/>
            <person name="Gulick P.J."/>
            <person name="Galiba G."/>
            <person name="Kalapos B."/>
            <person name="Nelson D.R."/>
            <person name="Li P."/>
            <person name="You F.M."/>
            <person name="Luo M.C."/>
            <person name="Dvorak J."/>
        </authorList>
    </citation>
    <scope>NUCLEOTIDE SEQUENCE [LARGE SCALE GENOMIC DNA]</scope>
    <source>
        <strain evidence="1">cv. AL8/78</strain>
    </source>
</reference>
<accession>A0A453LCC8</accession>
<evidence type="ECO:0008006" key="3">
    <source>
        <dbReference type="Google" id="ProtNLM"/>
    </source>
</evidence>
<dbReference type="Gramene" id="AET5Gv20707400.1">
    <property type="protein sequence ID" value="AET5Gv20707400.1"/>
    <property type="gene ID" value="AET5Gv20707400"/>
</dbReference>